<reference evidence="2" key="2">
    <citation type="submission" date="2016-06" db="EMBL/GenBank/DDBJ databases">
        <authorList>
            <person name="Olsen C.W."/>
            <person name="Carey S."/>
            <person name="Hinshaw L."/>
            <person name="Karasin A.I."/>
        </authorList>
    </citation>
    <scope>NUCLEOTIDE SEQUENCE [LARGE SCALE GENOMIC DNA]</scope>
    <source>
        <strain evidence="2">PM4</strain>
    </source>
</reference>
<dbReference type="KEGG" id="cdiv:CPM_1942"/>
<dbReference type="OrthoDB" id="56267at2157"/>
<reference evidence="3" key="3">
    <citation type="submission" date="2016-06" db="EMBL/GenBank/DDBJ databases">
        <authorList>
            <person name="Toshchakov V.S."/>
        </authorList>
    </citation>
    <scope>NUCLEOTIDE SEQUENCE [LARGE SCALE GENOMIC DNA]</scope>
    <source>
        <strain>PM4 (JCM 30641</strain>
        <strain evidence="3">\VKM B-2940)</strain>
    </source>
</reference>
<dbReference type="Proteomes" id="UP000195607">
    <property type="component" value="Chromosome I"/>
</dbReference>
<keyword evidence="3" id="KW-1185">Reference proteome</keyword>
<dbReference type="EMBL" id="LT671858">
    <property type="protein sequence ID" value="SIM89215.1"/>
    <property type="molecule type" value="Genomic_DNA"/>
</dbReference>
<dbReference type="GeneID" id="55589094"/>
<accession>A0A1N5WWP1</accession>
<organism evidence="1 4">
    <name type="scientific">Cuniculiplasma divulgatum</name>
    <dbReference type="NCBI Taxonomy" id="1673428"/>
    <lineage>
        <taxon>Archaea</taxon>
        <taxon>Methanobacteriati</taxon>
        <taxon>Thermoplasmatota</taxon>
        <taxon>Thermoplasmata</taxon>
        <taxon>Thermoplasmatales</taxon>
        <taxon>Cuniculiplasmataceae</taxon>
        <taxon>Cuniculiplasma</taxon>
    </lineage>
</organism>
<sequence length="55" mass="6939">MPVLDKQMRMKLQGELAYVNERLDQIRQNRDEQGYYNYEIELWKKKRQEIMNQLY</sequence>
<evidence type="ECO:0000313" key="1">
    <source>
        <dbReference type="EMBL" id="SIM89215.1"/>
    </source>
</evidence>
<evidence type="ECO:0000313" key="4">
    <source>
        <dbReference type="Proteomes" id="UP000195607"/>
    </source>
</evidence>
<dbReference type="AlphaFoldDB" id="A0A1N5WWP1"/>
<dbReference type="EMBL" id="LT719092">
    <property type="protein sequence ID" value="SJK85715.1"/>
    <property type="molecule type" value="Genomic_DNA"/>
</dbReference>
<dbReference type="STRING" id="1673428.CPM_1942"/>
<gene>
    <name evidence="2" type="ORF">CPM_1942</name>
    <name evidence="1" type="ORF">CSP5_2010</name>
</gene>
<protein>
    <submittedName>
        <fullName evidence="1">Uncharacterized protein</fullName>
    </submittedName>
</protein>
<name>A0A1N5WWP1_9ARCH</name>
<reference evidence="1 4" key="1">
    <citation type="submission" date="2016-04" db="EMBL/GenBank/DDBJ databases">
        <authorList>
            <person name="Evans L.H."/>
            <person name="Alamgir A."/>
            <person name="Owens N."/>
            <person name="Weber N.D."/>
            <person name="Virtaneva K."/>
            <person name="Barbian K."/>
            <person name="Babar A."/>
            <person name="Rosenke K."/>
        </authorList>
    </citation>
    <scope>NUCLEOTIDE SEQUENCE [LARGE SCALE GENOMIC DNA]</scope>
    <source>
        <strain evidence="1">S5</strain>
        <strain evidence="4">S5(T) (JCM 30642 \VKM B-2941)</strain>
    </source>
</reference>
<evidence type="ECO:0000313" key="3">
    <source>
        <dbReference type="Proteomes" id="UP000187822"/>
    </source>
</evidence>
<evidence type="ECO:0000313" key="2">
    <source>
        <dbReference type="EMBL" id="SJK85715.1"/>
    </source>
</evidence>
<dbReference type="RefSeq" id="WP_021789626.1">
    <property type="nucleotide sequence ID" value="NZ_LT671858.1"/>
</dbReference>
<proteinExistence type="predicted"/>
<dbReference type="Proteomes" id="UP000187822">
    <property type="component" value="Chromosome I"/>
</dbReference>